<evidence type="ECO:0000313" key="4">
    <source>
        <dbReference type="Proteomes" id="UP001597116"/>
    </source>
</evidence>
<comment type="similarity">
    <text evidence="1">Belongs to the flavin monoamine oxidase family.</text>
</comment>
<dbReference type="Gene3D" id="3.90.660.20">
    <property type="entry name" value="Protoporphyrinogen oxidase, mitochondrial, domain 2"/>
    <property type="match status" value="1"/>
</dbReference>
<sequence length="358" mass="38759">MKPNDTIIIVGGGLSGLSLAYYLRNTPFNVIILEASSRLGGRIHTITGPLTTPLELGATWFSSRHPNLLALIEELGLSAFPQFSEGISLFQSKSFEPTQKFFIPASESPSYRLAGGTEQLITALAGQLEASSIHLETEVTGIQESEQGVVIETANGQTYYANHVVGCLPLPVLASRVRITPDLPAPVRDLLPTVQTWMGGSIKFAVEYPAPFWRTNGFSGMVYSQADIVVEMYDHTSADGQRFGFTGFLNGGSASYTQEVRKELVLRQLGDLFGKDALAPTAYFDKVWDDKFLVAGNPVIHRPHQNNGHALLQKSYLNGKLHFGGTETAIESPGYMEGAVAAAKKLALQLESGTNLPN</sequence>
<dbReference type="PANTHER" id="PTHR43563">
    <property type="entry name" value="AMINE OXIDASE"/>
    <property type="match status" value="1"/>
</dbReference>
<dbReference type="Gene3D" id="3.50.50.60">
    <property type="entry name" value="FAD/NAD(P)-binding domain"/>
    <property type="match status" value="2"/>
</dbReference>
<dbReference type="Pfam" id="PF01593">
    <property type="entry name" value="Amino_oxidase"/>
    <property type="match status" value="2"/>
</dbReference>
<dbReference type="EMBL" id="JBHTLP010000004">
    <property type="protein sequence ID" value="MFD1140917.1"/>
    <property type="molecule type" value="Genomic_DNA"/>
</dbReference>
<evidence type="ECO:0000259" key="2">
    <source>
        <dbReference type="Pfam" id="PF01593"/>
    </source>
</evidence>
<dbReference type="InterPro" id="IPR050703">
    <property type="entry name" value="Flavin_MAO"/>
</dbReference>
<reference evidence="4" key="1">
    <citation type="journal article" date="2019" name="Int. J. Syst. Evol. Microbiol.">
        <title>The Global Catalogue of Microorganisms (GCM) 10K type strain sequencing project: providing services to taxonomists for standard genome sequencing and annotation.</title>
        <authorList>
            <consortium name="The Broad Institute Genomics Platform"/>
            <consortium name="The Broad Institute Genome Sequencing Center for Infectious Disease"/>
            <person name="Wu L."/>
            <person name="Ma J."/>
        </authorList>
    </citation>
    <scope>NUCLEOTIDE SEQUENCE [LARGE SCALE GENOMIC DNA]</scope>
    <source>
        <strain evidence="4">CCUG 55608</strain>
    </source>
</reference>
<name>A0ABW3Q6W6_9BACT</name>
<gene>
    <name evidence="3" type="ORF">ACFQ4C_07350</name>
</gene>
<organism evidence="3 4">
    <name type="scientific">Larkinella insperata</name>
    <dbReference type="NCBI Taxonomy" id="332158"/>
    <lineage>
        <taxon>Bacteria</taxon>
        <taxon>Pseudomonadati</taxon>
        <taxon>Bacteroidota</taxon>
        <taxon>Cytophagia</taxon>
        <taxon>Cytophagales</taxon>
        <taxon>Spirosomataceae</taxon>
        <taxon>Larkinella</taxon>
    </lineage>
</organism>
<feature type="domain" description="Amine oxidase" evidence="2">
    <location>
        <begin position="14"/>
        <end position="85"/>
    </location>
</feature>
<keyword evidence="4" id="KW-1185">Reference proteome</keyword>
<dbReference type="InterPro" id="IPR002937">
    <property type="entry name" value="Amino_oxidase"/>
</dbReference>
<dbReference type="SUPFAM" id="SSF51905">
    <property type="entry name" value="FAD/NAD(P)-binding domain"/>
    <property type="match status" value="1"/>
</dbReference>
<accession>A0ABW3Q6W6</accession>
<dbReference type="SUPFAM" id="SSF54373">
    <property type="entry name" value="FAD-linked reductases, C-terminal domain"/>
    <property type="match status" value="1"/>
</dbReference>
<dbReference type="InterPro" id="IPR036188">
    <property type="entry name" value="FAD/NAD-bd_sf"/>
</dbReference>
<dbReference type="RefSeq" id="WP_379884031.1">
    <property type="nucleotide sequence ID" value="NZ_JBHTLP010000004.1"/>
</dbReference>
<dbReference type="Proteomes" id="UP001597116">
    <property type="component" value="Unassembled WGS sequence"/>
</dbReference>
<proteinExistence type="inferred from homology"/>
<dbReference type="PANTHER" id="PTHR43563:SF1">
    <property type="entry name" value="AMINE OXIDASE [FLAVIN-CONTAINING] B"/>
    <property type="match status" value="1"/>
</dbReference>
<comment type="caution">
    <text evidence="3">The sequence shown here is derived from an EMBL/GenBank/DDBJ whole genome shotgun (WGS) entry which is preliminary data.</text>
</comment>
<protein>
    <submittedName>
        <fullName evidence="3">Flavin monoamine oxidase family protein</fullName>
    </submittedName>
</protein>
<evidence type="ECO:0000313" key="3">
    <source>
        <dbReference type="EMBL" id="MFD1140917.1"/>
    </source>
</evidence>
<evidence type="ECO:0000256" key="1">
    <source>
        <dbReference type="ARBA" id="ARBA00005995"/>
    </source>
</evidence>
<feature type="domain" description="Amine oxidase" evidence="2">
    <location>
        <begin position="106"/>
        <end position="347"/>
    </location>
</feature>